<sequence>MQRQGDLGSEFVLAWAPAEKKNHRVSTALTGLWAGYQNVPLRRMKGSRAALETARLPGLAAAKPWERETGVAEYYYWRQTGRRAS</sequence>
<name>A0A9Q1J8E5_SYNKA</name>
<accession>A0A9Q1J8E5</accession>
<keyword evidence="2" id="KW-1185">Reference proteome</keyword>
<organism evidence="1 2">
    <name type="scientific">Synaphobranchus kaupii</name>
    <name type="common">Kaup's arrowtooth eel</name>
    <dbReference type="NCBI Taxonomy" id="118154"/>
    <lineage>
        <taxon>Eukaryota</taxon>
        <taxon>Metazoa</taxon>
        <taxon>Chordata</taxon>
        <taxon>Craniata</taxon>
        <taxon>Vertebrata</taxon>
        <taxon>Euteleostomi</taxon>
        <taxon>Actinopterygii</taxon>
        <taxon>Neopterygii</taxon>
        <taxon>Teleostei</taxon>
        <taxon>Anguilliformes</taxon>
        <taxon>Synaphobranchidae</taxon>
        <taxon>Synaphobranchus</taxon>
    </lineage>
</organism>
<dbReference type="EMBL" id="JAINUF010000002">
    <property type="protein sequence ID" value="KAJ8373458.1"/>
    <property type="molecule type" value="Genomic_DNA"/>
</dbReference>
<proteinExistence type="predicted"/>
<evidence type="ECO:0000313" key="1">
    <source>
        <dbReference type="EMBL" id="KAJ8373458.1"/>
    </source>
</evidence>
<gene>
    <name evidence="1" type="ORF">SKAU_G00040380</name>
</gene>
<dbReference type="Proteomes" id="UP001152622">
    <property type="component" value="Chromosome 2"/>
</dbReference>
<reference evidence="1" key="1">
    <citation type="journal article" date="2023" name="Science">
        <title>Genome structures resolve the early diversification of teleost fishes.</title>
        <authorList>
            <person name="Parey E."/>
            <person name="Louis A."/>
            <person name="Montfort J."/>
            <person name="Bouchez O."/>
            <person name="Roques C."/>
            <person name="Iampietro C."/>
            <person name="Lluch J."/>
            <person name="Castinel A."/>
            <person name="Donnadieu C."/>
            <person name="Desvignes T."/>
            <person name="Floi Bucao C."/>
            <person name="Jouanno E."/>
            <person name="Wen M."/>
            <person name="Mejri S."/>
            <person name="Dirks R."/>
            <person name="Jansen H."/>
            <person name="Henkel C."/>
            <person name="Chen W.J."/>
            <person name="Zahm M."/>
            <person name="Cabau C."/>
            <person name="Klopp C."/>
            <person name="Thompson A.W."/>
            <person name="Robinson-Rechavi M."/>
            <person name="Braasch I."/>
            <person name="Lecointre G."/>
            <person name="Bobe J."/>
            <person name="Postlethwait J.H."/>
            <person name="Berthelot C."/>
            <person name="Roest Crollius H."/>
            <person name="Guiguen Y."/>
        </authorList>
    </citation>
    <scope>NUCLEOTIDE SEQUENCE</scope>
    <source>
        <strain evidence="1">WJC10195</strain>
    </source>
</reference>
<dbReference type="AlphaFoldDB" id="A0A9Q1J8E5"/>
<evidence type="ECO:0000313" key="2">
    <source>
        <dbReference type="Proteomes" id="UP001152622"/>
    </source>
</evidence>
<protein>
    <submittedName>
        <fullName evidence="1">Uncharacterized protein</fullName>
    </submittedName>
</protein>
<comment type="caution">
    <text evidence="1">The sequence shown here is derived from an EMBL/GenBank/DDBJ whole genome shotgun (WGS) entry which is preliminary data.</text>
</comment>